<dbReference type="Gene3D" id="1.20.58.1120">
    <property type="match status" value="1"/>
</dbReference>
<evidence type="ECO:0000259" key="17">
    <source>
        <dbReference type="Pfam" id="PF08393"/>
    </source>
</evidence>
<dbReference type="Gene3D" id="1.20.920.30">
    <property type="match status" value="1"/>
</dbReference>
<dbReference type="InterPro" id="IPR042228">
    <property type="entry name" value="Dynein_linker_3"/>
</dbReference>
<evidence type="ECO:0000259" key="18">
    <source>
        <dbReference type="Pfam" id="PF12774"/>
    </source>
</evidence>
<comment type="similarity">
    <text evidence="2">Belongs to the dynein heavy chain family.</text>
</comment>
<evidence type="ECO:0000256" key="10">
    <source>
        <dbReference type="ARBA" id="ARBA00023069"/>
    </source>
</evidence>
<dbReference type="Gene3D" id="3.40.50.300">
    <property type="entry name" value="P-loop containing nucleotide triphosphate hydrolases"/>
    <property type="match status" value="2"/>
</dbReference>
<dbReference type="InterPro" id="IPR026983">
    <property type="entry name" value="DHC"/>
</dbReference>
<dbReference type="SUPFAM" id="SSF52540">
    <property type="entry name" value="P-loop containing nucleoside triphosphate hydrolases"/>
    <property type="match status" value="2"/>
</dbReference>
<dbReference type="GO" id="GO:0030286">
    <property type="term" value="C:dynein complex"/>
    <property type="evidence" value="ECO:0007669"/>
    <property type="project" value="UniProtKB-KW"/>
</dbReference>
<evidence type="ECO:0000256" key="9">
    <source>
        <dbReference type="ARBA" id="ARBA00023054"/>
    </source>
</evidence>
<evidence type="ECO:0000256" key="1">
    <source>
        <dbReference type="ARBA" id="ARBA00004430"/>
    </source>
</evidence>
<dbReference type="FunFam" id="1.20.140.100:FF:000001">
    <property type="entry name" value="dynein heavy chain 17, axonemal"/>
    <property type="match status" value="1"/>
</dbReference>
<name>A0A1D3CX37_9EIME</name>
<accession>A0A1D3CX37</accession>
<dbReference type="Pfam" id="PF12774">
    <property type="entry name" value="AAA_6"/>
    <property type="match status" value="1"/>
</dbReference>
<dbReference type="GO" id="GO:0007018">
    <property type="term" value="P:microtubule-based movement"/>
    <property type="evidence" value="ECO:0007669"/>
    <property type="project" value="InterPro"/>
</dbReference>
<feature type="domain" description="Dynein heavy chain tail" evidence="16">
    <location>
        <begin position="271"/>
        <end position="520"/>
    </location>
</feature>
<dbReference type="GO" id="GO:0051959">
    <property type="term" value="F:dynein light intermediate chain binding"/>
    <property type="evidence" value="ECO:0007669"/>
    <property type="project" value="InterPro"/>
</dbReference>
<proteinExistence type="inferred from homology"/>
<dbReference type="PANTHER" id="PTHR22878">
    <property type="entry name" value="DYNEIN HEAVY CHAIN 6, AXONEMAL-LIKE-RELATED"/>
    <property type="match status" value="1"/>
</dbReference>
<dbReference type="Pfam" id="PF17857">
    <property type="entry name" value="AAA_lid_1"/>
    <property type="match status" value="1"/>
</dbReference>
<dbReference type="InterPro" id="IPR042222">
    <property type="entry name" value="Dynein_2_N"/>
</dbReference>
<dbReference type="FunFam" id="1.20.58.1120:FF:000001">
    <property type="entry name" value="dynein heavy chain 2, axonemal"/>
    <property type="match status" value="1"/>
</dbReference>
<evidence type="ECO:0000256" key="14">
    <source>
        <dbReference type="SAM" id="Coils"/>
    </source>
</evidence>
<dbReference type="Proteomes" id="UP000095192">
    <property type="component" value="Unassembled WGS sequence"/>
</dbReference>
<comment type="subcellular location">
    <subcellularLocation>
        <location evidence="1">Cytoplasm</location>
        <location evidence="1">Cytoskeleton</location>
        <location evidence="1">Cilium axoneme</location>
    </subcellularLocation>
</comment>
<keyword evidence="11" id="KW-0505">Motor protein</keyword>
<evidence type="ECO:0000256" key="7">
    <source>
        <dbReference type="ARBA" id="ARBA00022840"/>
    </source>
</evidence>
<evidence type="ECO:0000256" key="11">
    <source>
        <dbReference type="ARBA" id="ARBA00023175"/>
    </source>
</evidence>
<keyword evidence="12" id="KW-0206">Cytoskeleton</keyword>
<organism evidence="20 21">
    <name type="scientific">Cyclospora cayetanensis</name>
    <dbReference type="NCBI Taxonomy" id="88456"/>
    <lineage>
        <taxon>Eukaryota</taxon>
        <taxon>Sar</taxon>
        <taxon>Alveolata</taxon>
        <taxon>Apicomplexa</taxon>
        <taxon>Conoidasida</taxon>
        <taxon>Coccidia</taxon>
        <taxon>Eucoccidiorida</taxon>
        <taxon>Eimeriorina</taxon>
        <taxon>Eimeriidae</taxon>
        <taxon>Cyclospora</taxon>
    </lineage>
</organism>
<evidence type="ECO:0000256" key="4">
    <source>
        <dbReference type="ARBA" id="ARBA00022701"/>
    </source>
</evidence>
<dbReference type="InParanoid" id="A0A1D3CX37"/>
<keyword evidence="21" id="KW-1185">Reference proteome</keyword>
<evidence type="ECO:0000256" key="2">
    <source>
        <dbReference type="ARBA" id="ARBA00008887"/>
    </source>
</evidence>
<dbReference type="GO" id="GO:0005524">
    <property type="term" value="F:ATP binding"/>
    <property type="evidence" value="ECO:0007669"/>
    <property type="project" value="UniProtKB-KW"/>
</dbReference>
<sequence length="2419" mass="275600">MAFDARKAWIKKKVMGTMQLQDLSLWEALMSRTVILDMDTRPLRTYSDSNVQAYTLKLCSGQIDLTGKEMSRCIRLGLTRSDVLDDLALLLNGLLLPVLHGQTESSKREEIEECSQDSSVECASSPNSTSIPTQRLRLGLQESTFPNNPGLRENALDTGSDDSEVPELSETCSERVAPKSTTEEMTNVGQDEYTKAFSDACSAVDDPPHRTSSQEIAYGMDLEFKHKSVGATKELLQHILTASSRMAAALPVSVAETPHSIVDQIPTDSTTLEETVSRWHSLVTNLLDTERKRTSDNFLPVSEINFWKARYAAVSILYELLITPGCQQVLKRYEQAYPGSTVLPELRKALDELEHLNMESLSNVRFLSTLERSYFETLETCEMEGMARTIASLMNALRMVWVTSRHFTTDERMQDLFERIAYQLGMRVHQEVRIDQLLRGETADATVILQRSRIMLETWKAEYFNMRSRLEESECNRRWEFDRRKLFQTTDYMASMCSQFEKIANVIGQFKRFIGPRLHSVTRSRRAINRLTGKIQVYTEVDRMRNLFERHHENPPIPNHMPPTAGAILWSSGILQALKTSVLAFKQMPEVFDFDQVELVFGNYLTFAKAVTAYQKHRVKEWQANAAVAATECLKSYVLRREANGTYAVNFSPNVWVVMQEARHLDQLGISDAPAAVVNAALHKDFYEFIEAHRARVVETLQARYEAVTSYLVKIEELVEGRTSGSSEAMGGYYYYWERRIFNAIVTMLVRGKRHYCSTRIMGKPKFILLSVNLMCVPIQQLPGDEAAALQFTFYAEVSRIPALINTTVATHQAIQRVFQHITKCVKNWSKYEADWLLWNPDRKAELDQLIAKKPNVLYFDVYVRAYENLASELSSVPKVKTIGFIQLDSSEVINGIRKQALSLSKAYAATLYQIMRHETTDLKTLIREGRGSLEVETDTLERFKLLMQSLLAINESAMDAEIRLTEVQEMYRTLQSYKYPLTEAEGLELASLPQAWNELRNVAHRRKKQLSSIKMKFAGEKQQEVAAFIDECKALQRRFQEGTESADTTLQEGLGVITAIRKELAEFKRRAADLNSAENMFSLPLTNFPVLDTLERDIGEHEQLYTLYTDHDAIIKEWASRHWAKVDFQELQKALEGFKKRLQNLAAGEASRATSSPAYLRVVQVINGFRSQLPLVERLKNEAIRPQHWKELMGLAGQSFDGENQNLRLQDVLDLKLERFPDAEELKLEKDISRIESCWRQQVVETTKYKNDESRWVLKSNEELRMLLDDSLLQLQSMLSSRFASGVIEKIRKWEKSLNIIREVLDSWLQVQRKWMYLDGIFTTSIDIRLQLPKEAKRFDAINRCFLSIMKQTNENPNVLSAFCVEKRLLEMNSLTEELDGCQRSLSDYLDAKRILYPRFYFISDDELLSVLGSSGYESVQPLMLKLFDNCKELQINASGQVSGMESEEGENYRFIEALMPEGPAEEWMATVDNAMKQSLHRIAKEGIYMYGCKPRVRWVTEQLGMVACVGSRIWWTWRVEDAFQRLDQGDKNALRHEAAIQRQQVSALIEVVRKPLEYRDRKKVNTLIILDVHARDLIEHFVEKSVFSANSFEWESQLRFYWDMEADDIEIRQCTGKFRYGYEYQGLNGHLVITPLTDRCIMTLTTALTFCLGGAPAGPAGTGKTETVKDLAKSLANRCVIQNCGDGLDYQAMGTIFSGLVQTGFWGCFDEFNRINPEVLSVVSAQIKAIQTSMQNGKGSVELLGKSLTFVPTVGIFVTMNPGYAGRSELPDNLKALFRPATMTVPDMAMICEIMLMSEGFQEARIFAKKMTVLYELARAQLSKQHFYDFQLRALKAVLVTAGSMKRMAPESPDDLLLIRALRDMNIPKLVKPDVSLFMGLLGDLFPNVPCESITQEGFHAAILQVGAYSWLFPGQELERKCLKPRSKAVLENQVDKIMQLHATMESRHATMVVGTTGGGKTVIIEVLAAAHKEAFDEPVRVFPINPKAQGVDELYGVLDPVSRDWTDGLFSKIFRDANQPLPPKRKEKRIILFDGDVDAVWVESMNSVMDDNRLLTLPNGERIRLEKHCALLFEVSDLQYASPATVSRCGMVYVDQRDLGSGPYYDAWARSKPSAAMLESLDYLWDKYVPPTLAFLMQDTGREDEAPLPVKCIARTDISMIPNYSPKPGASFASIFVPTMDTVRAIWLLQGFASKALPTLFIGESGTAKSMMTKSWLSHLHSDEFMQLQMNFSSRTTSLDLQKAIEDHIDKRVGRIYGPPSGKVLKVFLDDLNMPLAILKKLPEATLSLYETVVKKMTRTPKKFHYIFNLRDLCRIYQGIWHATLPTSADGKAIVRLWRHESLRVFEDKLIDEAEKMYLEHTCMKNIVQETFPQFSDFALRNPIVWSEFRSALSLLEAEEKADSSVGATWYRLALA</sequence>
<evidence type="ECO:0000259" key="16">
    <source>
        <dbReference type="Pfam" id="PF08385"/>
    </source>
</evidence>
<evidence type="ECO:0000256" key="5">
    <source>
        <dbReference type="ARBA" id="ARBA00022737"/>
    </source>
</evidence>
<feature type="domain" description="Dynein heavy chain tail" evidence="16">
    <location>
        <begin position="537"/>
        <end position="692"/>
    </location>
</feature>
<comment type="caution">
    <text evidence="20">The sequence shown here is derived from an EMBL/GenBank/DDBJ whole genome shotgun (WGS) entry which is preliminary data.</text>
</comment>
<keyword evidence="3" id="KW-0963">Cytoplasm</keyword>
<dbReference type="Pfam" id="PF08385">
    <property type="entry name" value="DHC_N1"/>
    <property type="match status" value="2"/>
</dbReference>
<dbReference type="Gene3D" id="1.20.140.100">
    <property type="entry name" value="Dynein heavy chain, N-terminal domain 2"/>
    <property type="match status" value="1"/>
</dbReference>
<dbReference type="PANTHER" id="PTHR22878:SF63">
    <property type="entry name" value="DYNEIN AXONEMAL HEAVY CHAIN 10"/>
    <property type="match status" value="1"/>
</dbReference>
<evidence type="ECO:0000256" key="3">
    <source>
        <dbReference type="ARBA" id="ARBA00022490"/>
    </source>
</evidence>
<dbReference type="Gene3D" id="3.20.180.20">
    <property type="entry name" value="Dynein heavy chain, N-terminal domain 2"/>
    <property type="match status" value="1"/>
</dbReference>
<keyword evidence="9 14" id="KW-0175">Coiled coil</keyword>
<protein>
    <submittedName>
        <fullName evidence="20">Axonemal 1-beta dynein heavy chain dynein heavy related protein</fullName>
    </submittedName>
</protein>
<gene>
    <name evidence="20" type="ORF">cyc_00834</name>
</gene>
<dbReference type="InterPro" id="IPR035699">
    <property type="entry name" value="AAA_6"/>
</dbReference>
<dbReference type="FunFam" id="3.40.50.300:FF:000044">
    <property type="entry name" value="Dynein heavy chain 5, axonemal"/>
    <property type="match status" value="1"/>
</dbReference>
<reference evidence="20 21" key="1">
    <citation type="journal article" date="2016" name="BMC Genomics">
        <title>Comparative genomics reveals Cyclospora cayetanensis possesses coccidia-like metabolism and invasion components but unique surface antigens.</title>
        <authorList>
            <person name="Liu S."/>
            <person name="Wang L."/>
            <person name="Zheng H."/>
            <person name="Xu Z."/>
            <person name="Roellig D.M."/>
            <person name="Li N."/>
            <person name="Frace M.A."/>
            <person name="Tang K."/>
            <person name="Arrowood M.J."/>
            <person name="Moss D.M."/>
            <person name="Zhang L."/>
            <person name="Feng Y."/>
            <person name="Xiao L."/>
        </authorList>
    </citation>
    <scope>NUCLEOTIDE SEQUENCE [LARGE SCALE GENOMIC DNA]</scope>
    <source>
        <strain evidence="20 21">CHN_HEN01</strain>
    </source>
</reference>
<dbReference type="Pfam" id="PF08393">
    <property type="entry name" value="DHC_N2"/>
    <property type="match status" value="1"/>
</dbReference>
<dbReference type="VEuPathDB" id="ToxoDB:cyc_00834"/>
<keyword evidence="6" id="KW-0547">Nucleotide-binding</keyword>
<feature type="domain" description="Dynein heavy chain hydrolytic ATP-binding dynein motor region" evidence="18">
    <location>
        <begin position="1622"/>
        <end position="1964"/>
    </location>
</feature>
<evidence type="ECO:0000313" key="21">
    <source>
        <dbReference type="Proteomes" id="UP000095192"/>
    </source>
</evidence>
<evidence type="ECO:0000313" key="20">
    <source>
        <dbReference type="EMBL" id="OEH75761.1"/>
    </source>
</evidence>
<dbReference type="GO" id="GO:0045505">
    <property type="term" value="F:dynein intermediate chain binding"/>
    <property type="evidence" value="ECO:0007669"/>
    <property type="project" value="InterPro"/>
</dbReference>
<dbReference type="InterPro" id="IPR027417">
    <property type="entry name" value="P-loop_NTPase"/>
</dbReference>
<dbReference type="GO" id="GO:0005930">
    <property type="term" value="C:axoneme"/>
    <property type="evidence" value="ECO:0007669"/>
    <property type="project" value="UniProtKB-SubCell"/>
</dbReference>
<feature type="domain" description="Dynein heavy chain 3 AAA+ lid" evidence="19">
    <location>
        <begin position="2288"/>
        <end position="2379"/>
    </location>
</feature>
<keyword evidence="5" id="KW-0677">Repeat</keyword>
<dbReference type="EMBL" id="JROU02001640">
    <property type="protein sequence ID" value="OEH75761.1"/>
    <property type="molecule type" value="Genomic_DNA"/>
</dbReference>
<dbReference type="VEuPathDB" id="ToxoDB:LOC34623170"/>
<dbReference type="InterPro" id="IPR013594">
    <property type="entry name" value="Dynein_heavy_tail"/>
</dbReference>
<dbReference type="InterPro" id="IPR043157">
    <property type="entry name" value="Dynein_AAA1S"/>
</dbReference>
<dbReference type="Gene3D" id="1.10.8.710">
    <property type="match status" value="1"/>
</dbReference>
<keyword evidence="4" id="KW-0493">Microtubule</keyword>
<dbReference type="GO" id="GO:0005874">
    <property type="term" value="C:microtubule"/>
    <property type="evidence" value="ECO:0007669"/>
    <property type="project" value="UniProtKB-KW"/>
</dbReference>
<evidence type="ECO:0000256" key="6">
    <source>
        <dbReference type="ARBA" id="ARBA00022741"/>
    </source>
</evidence>
<keyword evidence="8" id="KW-0243">Dynein</keyword>
<evidence type="ECO:0000256" key="8">
    <source>
        <dbReference type="ARBA" id="ARBA00023017"/>
    </source>
</evidence>
<dbReference type="FunFam" id="1.10.8.710:FF:000001">
    <property type="entry name" value="Dynein axonemal heavy chain 2"/>
    <property type="match status" value="1"/>
</dbReference>
<feature type="domain" description="Dynein heavy chain linker" evidence="17">
    <location>
        <begin position="1092"/>
        <end position="1487"/>
    </location>
</feature>
<feature type="coiled-coil region" evidence="14">
    <location>
        <begin position="1019"/>
        <end position="1078"/>
    </location>
</feature>
<dbReference type="InterPro" id="IPR013602">
    <property type="entry name" value="Dynein_heavy_linker"/>
</dbReference>
<feature type="region of interest" description="Disordered" evidence="15">
    <location>
        <begin position="143"/>
        <end position="166"/>
    </location>
</feature>
<evidence type="ECO:0000256" key="15">
    <source>
        <dbReference type="SAM" id="MobiDB-lite"/>
    </source>
</evidence>
<dbReference type="Pfam" id="PF12775">
    <property type="entry name" value="AAA_7"/>
    <property type="match status" value="1"/>
</dbReference>
<keyword evidence="13" id="KW-0966">Cell projection</keyword>
<keyword evidence="7" id="KW-0067">ATP-binding</keyword>
<evidence type="ECO:0000256" key="13">
    <source>
        <dbReference type="ARBA" id="ARBA00023273"/>
    </source>
</evidence>
<evidence type="ECO:0000259" key="19">
    <source>
        <dbReference type="Pfam" id="PF17857"/>
    </source>
</evidence>
<keyword evidence="10" id="KW-0969">Cilium</keyword>
<dbReference type="InterPro" id="IPR041589">
    <property type="entry name" value="DNAH3_AAA_lid_1"/>
</dbReference>
<dbReference type="VEuPathDB" id="ToxoDB:LOC34621455"/>
<evidence type="ECO:0000256" key="12">
    <source>
        <dbReference type="ARBA" id="ARBA00023212"/>
    </source>
</evidence>